<dbReference type="Gene3D" id="1.10.3720.10">
    <property type="entry name" value="MetI-like"/>
    <property type="match status" value="1"/>
</dbReference>
<dbReference type="eggNOG" id="COG1176">
    <property type="taxonomic scope" value="Bacteria"/>
</dbReference>
<accession>A8S232</accession>
<keyword evidence="2 8" id="KW-0813">Transport</keyword>
<gene>
    <name evidence="10" type="ORF">CLOBOL_06258</name>
</gene>
<feature type="transmembrane region" description="Helical" evidence="8">
    <location>
        <begin position="120"/>
        <end position="140"/>
    </location>
</feature>
<dbReference type="Proteomes" id="UP000005396">
    <property type="component" value="Unassembled WGS sequence"/>
</dbReference>
<proteinExistence type="inferred from homology"/>
<evidence type="ECO:0000313" key="10">
    <source>
        <dbReference type="EMBL" id="EDP13693.1"/>
    </source>
</evidence>
<name>A8S232_ENTBW</name>
<reference evidence="10 11" key="2">
    <citation type="submission" date="2007-09" db="EMBL/GenBank/DDBJ databases">
        <title>Draft genome sequence of Clostridium bolteae (ATCC BAA-613).</title>
        <authorList>
            <person name="Sudarsanam P."/>
            <person name="Ley R."/>
            <person name="Guruge J."/>
            <person name="Turnbaugh P.J."/>
            <person name="Mahowald M."/>
            <person name="Liep D."/>
            <person name="Gordon J."/>
        </authorList>
    </citation>
    <scope>NUCLEOTIDE SEQUENCE [LARGE SCALE GENOMIC DNA]</scope>
    <source>
        <strain evidence="11">ATCC BAA-613 / DSM 15670 / CCUG 46953 / JCM 12243 / WAL 16351</strain>
    </source>
</reference>
<dbReference type="InterPro" id="IPR035906">
    <property type="entry name" value="MetI-like_sf"/>
</dbReference>
<feature type="transmembrane region" description="Helical" evidence="8">
    <location>
        <begin position="277"/>
        <end position="297"/>
    </location>
</feature>
<dbReference type="GO" id="GO:0005886">
    <property type="term" value="C:plasma membrane"/>
    <property type="evidence" value="ECO:0007669"/>
    <property type="project" value="UniProtKB-SubCell"/>
</dbReference>
<dbReference type="PROSITE" id="PS50928">
    <property type="entry name" value="ABC_TM1"/>
    <property type="match status" value="1"/>
</dbReference>
<evidence type="ECO:0000256" key="1">
    <source>
        <dbReference type="ARBA" id="ARBA00004429"/>
    </source>
</evidence>
<dbReference type="PANTHER" id="PTHR43357">
    <property type="entry name" value="INNER MEMBRANE ABC TRANSPORTER PERMEASE PROTEIN YDCV"/>
    <property type="match status" value="1"/>
</dbReference>
<dbReference type="GO" id="GO:0055085">
    <property type="term" value="P:transmembrane transport"/>
    <property type="evidence" value="ECO:0007669"/>
    <property type="project" value="InterPro"/>
</dbReference>
<keyword evidence="5 8" id="KW-0812">Transmembrane</keyword>
<comment type="subcellular location">
    <subcellularLocation>
        <location evidence="1">Cell inner membrane</location>
        <topology evidence="1">Multi-pass membrane protein</topology>
    </subcellularLocation>
    <subcellularLocation>
        <location evidence="8">Cell membrane</location>
        <topology evidence="8">Multi-pass membrane protein</topology>
    </subcellularLocation>
</comment>
<evidence type="ECO:0000313" key="11">
    <source>
        <dbReference type="Proteomes" id="UP000005396"/>
    </source>
</evidence>
<feature type="domain" description="ABC transmembrane type-1" evidence="9">
    <location>
        <begin position="82"/>
        <end position="294"/>
    </location>
</feature>
<dbReference type="HOGENOM" id="CLU_016047_18_4_9"/>
<evidence type="ECO:0000259" key="9">
    <source>
        <dbReference type="PROSITE" id="PS50928"/>
    </source>
</evidence>
<reference evidence="10 11" key="1">
    <citation type="submission" date="2007-08" db="EMBL/GenBank/DDBJ databases">
        <authorList>
            <person name="Fulton L."/>
            <person name="Clifton S."/>
            <person name="Fulton B."/>
            <person name="Xu J."/>
            <person name="Minx P."/>
            <person name="Pepin K.H."/>
            <person name="Johnson M."/>
            <person name="Thiruvilangam P."/>
            <person name="Bhonagiri V."/>
            <person name="Nash W.E."/>
            <person name="Mardis E.R."/>
            <person name="Wilson R.K."/>
        </authorList>
    </citation>
    <scope>NUCLEOTIDE SEQUENCE [LARGE SCALE GENOMIC DNA]</scope>
    <source>
        <strain evidence="11">ATCC BAA-613 / DSM 15670 / CCUG 46953 / JCM 12243 / WAL 16351</strain>
    </source>
</reference>
<comment type="similarity">
    <text evidence="8">Belongs to the binding-protein-dependent transport system permease family.</text>
</comment>
<dbReference type="AlphaFoldDB" id="A8S232"/>
<keyword evidence="7 8" id="KW-0472">Membrane</keyword>
<keyword evidence="6 8" id="KW-1133">Transmembrane helix</keyword>
<feature type="transmembrane region" description="Helical" evidence="8">
    <location>
        <begin position="88"/>
        <end position="108"/>
    </location>
</feature>
<sequence>MEREQNGWERSGGKDMRRKKMRRNLIPYLLLVPQIILTLFFIIGLTTGITQSLGVIPAFGLREPTLKYYREVLTRPDMLKSVLYSLKVAFLSAGVATAAGVGLSAVCVMHKRTKGSMMRVIQLPIIVPHVVVAIFMVNIFSQNGLLARIGYALGVIQEQQQFPMLIYDTKGVGVILAYLWKEIPFIIYFVIALMANINEKLGEAAINLGAGRWTAFCKITLPLCKDAVISGFLIIFVFALGAYELPFLLGATSPKALPVLAYQQYIHPDLRNRPYSMALNGIIIVLSVLSAWMYYFIMRKNMKALTEQ</sequence>
<keyword evidence="3" id="KW-1003">Cell membrane</keyword>
<dbReference type="SUPFAM" id="SSF161098">
    <property type="entry name" value="MetI-like"/>
    <property type="match status" value="1"/>
</dbReference>
<evidence type="ECO:0000256" key="5">
    <source>
        <dbReference type="ARBA" id="ARBA00022692"/>
    </source>
</evidence>
<dbReference type="InterPro" id="IPR000515">
    <property type="entry name" value="MetI-like"/>
</dbReference>
<dbReference type="Pfam" id="PF00528">
    <property type="entry name" value="BPD_transp_1"/>
    <property type="match status" value="1"/>
</dbReference>
<feature type="transmembrane region" description="Helical" evidence="8">
    <location>
        <begin position="172"/>
        <end position="195"/>
    </location>
</feature>
<dbReference type="CDD" id="cd06261">
    <property type="entry name" value="TM_PBP2"/>
    <property type="match status" value="1"/>
</dbReference>
<comment type="caution">
    <text evidence="10">The sequence shown here is derived from an EMBL/GenBank/DDBJ whole genome shotgun (WGS) entry which is preliminary data.</text>
</comment>
<dbReference type="PaxDb" id="411902-CLOBOL_06258"/>
<evidence type="ECO:0000256" key="4">
    <source>
        <dbReference type="ARBA" id="ARBA00022519"/>
    </source>
</evidence>
<keyword evidence="4" id="KW-0997">Cell inner membrane</keyword>
<dbReference type="EMBL" id="ABCC02000047">
    <property type="protein sequence ID" value="EDP13693.1"/>
    <property type="molecule type" value="Genomic_DNA"/>
</dbReference>
<evidence type="ECO:0000256" key="2">
    <source>
        <dbReference type="ARBA" id="ARBA00022448"/>
    </source>
</evidence>
<evidence type="ECO:0000256" key="7">
    <source>
        <dbReference type="ARBA" id="ARBA00023136"/>
    </source>
</evidence>
<feature type="transmembrane region" description="Helical" evidence="8">
    <location>
        <begin position="25"/>
        <end position="45"/>
    </location>
</feature>
<dbReference type="PANTHER" id="PTHR43357:SF4">
    <property type="entry name" value="INNER MEMBRANE ABC TRANSPORTER PERMEASE PROTEIN YDCV"/>
    <property type="match status" value="1"/>
</dbReference>
<evidence type="ECO:0000256" key="8">
    <source>
        <dbReference type="RuleBase" id="RU363032"/>
    </source>
</evidence>
<feature type="transmembrane region" description="Helical" evidence="8">
    <location>
        <begin position="228"/>
        <end position="249"/>
    </location>
</feature>
<evidence type="ECO:0000256" key="6">
    <source>
        <dbReference type="ARBA" id="ARBA00022989"/>
    </source>
</evidence>
<protein>
    <recommendedName>
        <fullName evidence="9">ABC transmembrane type-1 domain-containing protein</fullName>
    </recommendedName>
</protein>
<evidence type="ECO:0000256" key="3">
    <source>
        <dbReference type="ARBA" id="ARBA00022475"/>
    </source>
</evidence>
<organism evidence="10 11">
    <name type="scientific">Enterocloster bolteae (strain ATCC BAA-613 / DSM 15670 / CCUG 46953 / JCM 12243 / WAL 16351)</name>
    <name type="common">Clostridium bolteae</name>
    <dbReference type="NCBI Taxonomy" id="411902"/>
    <lineage>
        <taxon>Bacteria</taxon>
        <taxon>Bacillati</taxon>
        <taxon>Bacillota</taxon>
        <taxon>Clostridia</taxon>
        <taxon>Lachnospirales</taxon>
        <taxon>Lachnospiraceae</taxon>
        <taxon>Enterocloster</taxon>
    </lineage>
</organism>